<protein>
    <submittedName>
        <fullName evidence="2">Uncharacterized protein</fullName>
    </submittedName>
</protein>
<reference evidence="3" key="1">
    <citation type="submission" date="2017-01" db="EMBL/GenBank/DDBJ databases">
        <authorList>
            <person name="Wang Y."/>
            <person name="White M."/>
            <person name="Kvist S."/>
            <person name="Moncalvo J.-M."/>
        </authorList>
    </citation>
    <scope>NUCLEOTIDE SEQUENCE [LARGE SCALE GENOMIC DNA]</scope>
    <source>
        <strain evidence="3">COL-18-3</strain>
    </source>
</reference>
<dbReference type="InterPro" id="IPR028322">
    <property type="entry name" value="PNRC-like_rgn"/>
</dbReference>
<feature type="compositionally biased region" description="Basic and acidic residues" evidence="1">
    <location>
        <begin position="32"/>
        <end position="47"/>
    </location>
</feature>
<feature type="region of interest" description="Disordered" evidence="1">
    <location>
        <begin position="28"/>
        <end position="67"/>
    </location>
</feature>
<accession>A0A1R1PPB1</accession>
<feature type="region of interest" description="Disordered" evidence="1">
    <location>
        <begin position="285"/>
        <end position="334"/>
    </location>
</feature>
<proteinExistence type="predicted"/>
<feature type="compositionally biased region" description="Basic and acidic residues" evidence="1">
    <location>
        <begin position="160"/>
        <end position="204"/>
    </location>
</feature>
<dbReference type="EMBL" id="LSSK01000600">
    <property type="protein sequence ID" value="OMH82781.1"/>
    <property type="molecule type" value="Genomic_DNA"/>
</dbReference>
<evidence type="ECO:0000256" key="1">
    <source>
        <dbReference type="SAM" id="MobiDB-lite"/>
    </source>
</evidence>
<feature type="region of interest" description="Disordered" evidence="1">
    <location>
        <begin position="108"/>
        <end position="252"/>
    </location>
</feature>
<comment type="caution">
    <text evidence="2">The sequence shown here is derived from an EMBL/GenBank/DDBJ whole genome shotgun (WGS) entry which is preliminary data.</text>
</comment>
<dbReference type="Pfam" id="PF15365">
    <property type="entry name" value="PNRC"/>
    <property type="match status" value="1"/>
</dbReference>
<name>A0A1R1PPB1_ZANCU</name>
<sequence length="394" mass="43273">MSANMVLSGVGRALDAKNKVFGGQVILGSGRDNVERPRPANKKEYKGSKGKGKYKREGKTRSGSGCESDEAILEIREKVEKKSVTFDEKVRSRVGDGRGDIEVIENLEGKNGPYRGTDVNRIRNIAGKDRKARRGNRRDLKLKERTFGDYQNEVQVTILKRSDTNARKEKLLKSFKPQDGKNHEAQRGSPRSERKEGSQIDTKEQGSALAHKRSRVPGRNTPEKVGKMKPSEKSDVSNMEQRRPSAVASPIAAVPDAIKHSVGSPDAIKSRVPQLKYDAAPEFIPNGSQLSAARPPYDRHYAGPIFSNSSPEASSLPAPSSKHLGAQFPPQRFDNLQPEQNKAFVAPVRGSAELFFESLFMKRSGYTKSSGFSAGAMRSFAHPSVLPLSQTVTS</sequence>
<dbReference type="Proteomes" id="UP000188320">
    <property type="component" value="Unassembled WGS sequence"/>
</dbReference>
<organism evidence="2 3">
    <name type="scientific">Zancudomyces culisetae</name>
    <name type="common">Gut fungus</name>
    <name type="synonym">Smittium culisetae</name>
    <dbReference type="NCBI Taxonomy" id="1213189"/>
    <lineage>
        <taxon>Eukaryota</taxon>
        <taxon>Fungi</taxon>
        <taxon>Fungi incertae sedis</taxon>
        <taxon>Zoopagomycota</taxon>
        <taxon>Kickxellomycotina</taxon>
        <taxon>Harpellomycetes</taxon>
        <taxon>Harpellales</taxon>
        <taxon>Legeriomycetaceae</taxon>
        <taxon>Zancudomyces</taxon>
    </lineage>
</organism>
<keyword evidence="3" id="KW-1185">Reference proteome</keyword>
<feature type="compositionally biased region" description="Low complexity" evidence="1">
    <location>
        <begin position="307"/>
        <end position="321"/>
    </location>
</feature>
<dbReference type="AlphaFoldDB" id="A0A1R1PPB1"/>
<dbReference type="GO" id="GO:0016071">
    <property type="term" value="P:mRNA metabolic process"/>
    <property type="evidence" value="ECO:0007669"/>
    <property type="project" value="UniProtKB-ARBA"/>
</dbReference>
<feature type="compositionally biased region" description="Basic and acidic residues" evidence="1">
    <location>
        <begin position="118"/>
        <end position="129"/>
    </location>
</feature>
<feature type="compositionally biased region" description="Basic and acidic residues" evidence="1">
    <location>
        <begin position="221"/>
        <end position="243"/>
    </location>
</feature>
<gene>
    <name evidence="2" type="ORF">AX774_g3730</name>
</gene>
<evidence type="ECO:0000313" key="2">
    <source>
        <dbReference type="EMBL" id="OMH82781.1"/>
    </source>
</evidence>
<evidence type="ECO:0000313" key="3">
    <source>
        <dbReference type="Proteomes" id="UP000188320"/>
    </source>
</evidence>
<feature type="compositionally biased region" description="Basic and acidic residues" evidence="1">
    <location>
        <begin position="137"/>
        <end position="147"/>
    </location>
</feature>